<dbReference type="EMBL" id="BJWL01000009">
    <property type="protein sequence ID" value="GFY94601.1"/>
    <property type="molecule type" value="Genomic_DNA"/>
</dbReference>
<feature type="compositionally biased region" description="Basic and acidic residues" evidence="1">
    <location>
        <begin position="70"/>
        <end position="84"/>
    </location>
</feature>
<dbReference type="Gene3D" id="3.90.1300.10">
    <property type="entry name" value="Amidase signature (AS) domain"/>
    <property type="match status" value="3"/>
</dbReference>
<dbReference type="InterPro" id="IPR023631">
    <property type="entry name" value="Amidase_dom"/>
</dbReference>
<dbReference type="OrthoDB" id="566138at2759"/>
<feature type="domain" description="Amidase" evidence="2">
    <location>
        <begin position="219"/>
        <end position="297"/>
    </location>
</feature>
<name>A0A7J0F7K4_9ERIC</name>
<evidence type="ECO:0000313" key="3">
    <source>
        <dbReference type="EMBL" id="GFY94601.1"/>
    </source>
</evidence>
<keyword evidence="4" id="KW-1185">Reference proteome</keyword>
<sequence>MVPCVGARCEHHSTTGLARMEVSPNCRHGASSETLCAGVRSSHHHKRMPSRVKAIITPELEDPGGQNPRSDVKKSERSCNGDWPRRWRRSITQGSSASPVLAIRGYPAITVLAGYNCDGMPFGICFGGLRGTEPKLIEIAYDFEQATKVAAVTAVTVDIVSSEYSFREATVHDIRIAFERNELTSKELVEFYIREIKRLNSVLRERFVCTPGHNCESVPRDAGLVVQLREAGAIILGKASLSEWARERSPKAPSGWCARNGQAVNLYVKSADLCGSSTGSAISVAANMASVTLRTETDRPIYRMVSDAVCVLDAIVVFNRYDAVATRKASKYIPRGGYVQFLKVDGLRGKKLWISRYPSFGFNNSGLSQIFELSFHALRQGGAILVDHLEIPNVEAIDSMLDGEQIALAVELKLSLNVYFKDLVTAPVRSLADVIAFNKKFSRLVLAVGGYPGIHVSAGYDDEGTTLRHLFHRIEGFGA</sequence>
<gene>
    <name evidence="3" type="ORF">Acr_09g0010470</name>
</gene>
<comment type="caution">
    <text evidence="3">The sequence shown here is derived from an EMBL/GenBank/DDBJ whole genome shotgun (WGS) entry which is preliminary data.</text>
</comment>
<evidence type="ECO:0000313" key="4">
    <source>
        <dbReference type="Proteomes" id="UP000585474"/>
    </source>
</evidence>
<dbReference type="PANTHER" id="PTHR42678:SF34">
    <property type="entry name" value="OS04G0183300 PROTEIN"/>
    <property type="match status" value="1"/>
</dbReference>
<proteinExistence type="predicted"/>
<dbReference type="InterPro" id="IPR036928">
    <property type="entry name" value="AS_sf"/>
</dbReference>
<dbReference type="PANTHER" id="PTHR42678">
    <property type="entry name" value="AMIDASE"/>
    <property type="match status" value="1"/>
</dbReference>
<dbReference type="Pfam" id="PF01425">
    <property type="entry name" value="Amidase"/>
    <property type="match status" value="1"/>
</dbReference>
<dbReference type="Proteomes" id="UP000585474">
    <property type="component" value="Unassembled WGS sequence"/>
</dbReference>
<feature type="region of interest" description="Disordered" evidence="1">
    <location>
        <begin position="57"/>
        <end position="84"/>
    </location>
</feature>
<reference evidence="3 4" key="1">
    <citation type="submission" date="2019-07" db="EMBL/GenBank/DDBJ databases">
        <title>De Novo Assembly of kiwifruit Actinidia rufa.</title>
        <authorList>
            <person name="Sugita-Konishi S."/>
            <person name="Sato K."/>
            <person name="Mori E."/>
            <person name="Abe Y."/>
            <person name="Kisaki G."/>
            <person name="Hamano K."/>
            <person name="Suezawa K."/>
            <person name="Otani M."/>
            <person name="Fukuda T."/>
            <person name="Manabe T."/>
            <person name="Gomi K."/>
            <person name="Tabuchi M."/>
            <person name="Akimitsu K."/>
            <person name="Kataoka I."/>
        </authorList>
    </citation>
    <scope>NUCLEOTIDE SEQUENCE [LARGE SCALE GENOMIC DNA]</scope>
    <source>
        <strain evidence="4">cv. Fuchu</strain>
    </source>
</reference>
<accession>A0A7J0F7K4</accession>
<evidence type="ECO:0000259" key="2">
    <source>
        <dbReference type="Pfam" id="PF01425"/>
    </source>
</evidence>
<organism evidence="3 4">
    <name type="scientific">Actinidia rufa</name>
    <dbReference type="NCBI Taxonomy" id="165716"/>
    <lineage>
        <taxon>Eukaryota</taxon>
        <taxon>Viridiplantae</taxon>
        <taxon>Streptophyta</taxon>
        <taxon>Embryophyta</taxon>
        <taxon>Tracheophyta</taxon>
        <taxon>Spermatophyta</taxon>
        <taxon>Magnoliopsida</taxon>
        <taxon>eudicotyledons</taxon>
        <taxon>Gunneridae</taxon>
        <taxon>Pentapetalae</taxon>
        <taxon>asterids</taxon>
        <taxon>Ericales</taxon>
        <taxon>Actinidiaceae</taxon>
        <taxon>Actinidia</taxon>
    </lineage>
</organism>
<evidence type="ECO:0000256" key="1">
    <source>
        <dbReference type="SAM" id="MobiDB-lite"/>
    </source>
</evidence>
<dbReference type="AlphaFoldDB" id="A0A7J0F7K4"/>
<dbReference type="SUPFAM" id="SSF75304">
    <property type="entry name" value="Amidase signature (AS) enzymes"/>
    <property type="match status" value="2"/>
</dbReference>
<protein>
    <recommendedName>
        <fullName evidence="2">Amidase domain-containing protein</fullName>
    </recommendedName>
</protein>